<dbReference type="GeneID" id="70242665"/>
<protein>
    <submittedName>
        <fullName evidence="1">WD40 protein</fullName>
    </submittedName>
</protein>
<gene>
    <name evidence="1" type="ORF">BGW36DRAFT_308992</name>
</gene>
<proteinExistence type="predicted"/>
<dbReference type="PANTHER" id="PTHR46082">
    <property type="entry name" value="ATP/GTP-BINDING PROTEIN-RELATED"/>
    <property type="match status" value="1"/>
</dbReference>
<dbReference type="SUPFAM" id="SSF53167">
    <property type="entry name" value="Purine and uridine phosphorylases"/>
    <property type="match status" value="1"/>
</dbReference>
<dbReference type="EMBL" id="JAJTJA010000016">
    <property type="protein sequence ID" value="KAH8689134.1"/>
    <property type="molecule type" value="Genomic_DNA"/>
</dbReference>
<accession>A0AAD4PTR6</accession>
<sequence length="358" mass="39681">MKTQQYTVGWICAIPTEAVAACAMLDEEHPPLEEQPRNDNNAYTLGSIGHHNVVIACLPKGKYGIASTASLVTDMLNTFESIRFGLMVGIGGGAPDDENNMRLGDVVVGASPTRHGGVIPYDFGRAVQGQEFEITRSLNSPPKSLLTALSQLDTFHQLKGMGRINDFLSRITENPRLKKRYARPSSDDDRLYRADYVHPQENLLCAAVCDTHELQQRKERDTLPGDNFVVHYGVIASGDKVIRDAIIRDKLRQKHDILCFEMEAAGLTDNFPCLVIRGICDYSDSHKNDLWQGYAAATAAAYAKELLHIISPAKVMHETTAAIVQTMVSRSEHTATWSDFYQVGGRNVQGRVEIHEQL</sequence>
<keyword evidence="2" id="KW-1185">Reference proteome</keyword>
<evidence type="ECO:0000313" key="2">
    <source>
        <dbReference type="Proteomes" id="UP001201262"/>
    </source>
</evidence>
<dbReference type="RefSeq" id="XP_046065560.1">
    <property type="nucleotide sequence ID" value="XM_046212378.1"/>
</dbReference>
<reference evidence="1" key="1">
    <citation type="submission" date="2021-12" db="EMBL/GenBank/DDBJ databases">
        <title>Convergent genome expansion in fungi linked to evolution of root-endophyte symbiosis.</title>
        <authorList>
            <consortium name="DOE Joint Genome Institute"/>
            <person name="Ke Y.-H."/>
            <person name="Bonito G."/>
            <person name="Liao H.-L."/>
            <person name="Looney B."/>
            <person name="Rojas-Flechas A."/>
            <person name="Nash J."/>
            <person name="Hameed K."/>
            <person name="Schadt C."/>
            <person name="Martin F."/>
            <person name="Crous P.W."/>
            <person name="Miettinen O."/>
            <person name="Magnuson J.K."/>
            <person name="Labbe J."/>
            <person name="Jacobson D."/>
            <person name="Doktycz M.J."/>
            <person name="Veneault-Fourrey C."/>
            <person name="Kuo A."/>
            <person name="Mondo S."/>
            <person name="Calhoun S."/>
            <person name="Riley R."/>
            <person name="Ohm R."/>
            <person name="LaButti K."/>
            <person name="Andreopoulos B."/>
            <person name="Pangilinan J."/>
            <person name="Nolan M."/>
            <person name="Tritt A."/>
            <person name="Clum A."/>
            <person name="Lipzen A."/>
            <person name="Daum C."/>
            <person name="Barry K."/>
            <person name="Grigoriev I.V."/>
            <person name="Vilgalys R."/>
        </authorList>
    </citation>
    <scope>NUCLEOTIDE SEQUENCE</scope>
    <source>
        <strain evidence="1">PMI_201</strain>
    </source>
</reference>
<dbReference type="AlphaFoldDB" id="A0AAD4PTR6"/>
<dbReference type="Gene3D" id="3.40.50.1580">
    <property type="entry name" value="Nucleoside phosphorylase domain"/>
    <property type="match status" value="1"/>
</dbReference>
<dbReference type="GO" id="GO:0009116">
    <property type="term" value="P:nucleoside metabolic process"/>
    <property type="evidence" value="ECO:0007669"/>
    <property type="project" value="InterPro"/>
</dbReference>
<comment type="caution">
    <text evidence="1">The sequence shown here is derived from an EMBL/GenBank/DDBJ whole genome shotgun (WGS) entry which is preliminary data.</text>
</comment>
<dbReference type="InterPro" id="IPR053137">
    <property type="entry name" value="NLR-like"/>
</dbReference>
<dbReference type="GO" id="GO:0003824">
    <property type="term" value="F:catalytic activity"/>
    <property type="evidence" value="ECO:0007669"/>
    <property type="project" value="InterPro"/>
</dbReference>
<dbReference type="Proteomes" id="UP001201262">
    <property type="component" value="Unassembled WGS sequence"/>
</dbReference>
<dbReference type="PANTHER" id="PTHR46082:SF11">
    <property type="entry name" value="AAA+ ATPASE DOMAIN-CONTAINING PROTEIN-RELATED"/>
    <property type="match status" value="1"/>
</dbReference>
<organism evidence="1 2">
    <name type="scientific">Talaromyces proteolyticus</name>
    <dbReference type="NCBI Taxonomy" id="1131652"/>
    <lineage>
        <taxon>Eukaryota</taxon>
        <taxon>Fungi</taxon>
        <taxon>Dikarya</taxon>
        <taxon>Ascomycota</taxon>
        <taxon>Pezizomycotina</taxon>
        <taxon>Eurotiomycetes</taxon>
        <taxon>Eurotiomycetidae</taxon>
        <taxon>Eurotiales</taxon>
        <taxon>Trichocomaceae</taxon>
        <taxon>Talaromyces</taxon>
        <taxon>Talaromyces sect. Bacilispori</taxon>
    </lineage>
</organism>
<dbReference type="InterPro" id="IPR035994">
    <property type="entry name" value="Nucleoside_phosphorylase_sf"/>
</dbReference>
<name>A0AAD4PTR6_9EURO</name>
<evidence type="ECO:0000313" key="1">
    <source>
        <dbReference type="EMBL" id="KAH8689134.1"/>
    </source>
</evidence>